<dbReference type="SUPFAM" id="SSF47384">
    <property type="entry name" value="Homodimeric domain of signal transducing histidine kinase"/>
    <property type="match status" value="1"/>
</dbReference>
<evidence type="ECO:0000256" key="2">
    <source>
        <dbReference type="ARBA" id="ARBA00012438"/>
    </source>
</evidence>
<dbReference type="Gene3D" id="3.30.565.10">
    <property type="entry name" value="Histidine kinase-like ATPase, C-terminal domain"/>
    <property type="match status" value="1"/>
</dbReference>
<dbReference type="InterPro" id="IPR005467">
    <property type="entry name" value="His_kinase_dom"/>
</dbReference>
<evidence type="ECO:0000256" key="3">
    <source>
        <dbReference type="ARBA" id="ARBA00022553"/>
    </source>
</evidence>
<dbReference type="InterPro" id="IPR003594">
    <property type="entry name" value="HATPase_dom"/>
</dbReference>
<dbReference type="PANTHER" id="PTHR43711">
    <property type="entry name" value="TWO-COMPONENT HISTIDINE KINASE"/>
    <property type="match status" value="1"/>
</dbReference>
<evidence type="ECO:0000313" key="10">
    <source>
        <dbReference type="Proteomes" id="UP000595001"/>
    </source>
</evidence>
<evidence type="ECO:0000313" key="9">
    <source>
        <dbReference type="EMBL" id="QPV61540.1"/>
    </source>
</evidence>
<evidence type="ECO:0000256" key="1">
    <source>
        <dbReference type="ARBA" id="ARBA00000085"/>
    </source>
</evidence>
<dbReference type="Pfam" id="PF00512">
    <property type="entry name" value="HisKA"/>
    <property type="match status" value="1"/>
</dbReference>
<feature type="transmembrane region" description="Helical" evidence="7">
    <location>
        <begin position="20"/>
        <end position="42"/>
    </location>
</feature>
<dbReference type="SMART" id="SM00388">
    <property type="entry name" value="HisKA"/>
    <property type="match status" value="1"/>
</dbReference>
<dbReference type="InterPro" id="IPR050736">
    <property type="entry name" value="Sensor_HK_Regulatory"/>
</dbReference>
<dbReference type="InterPro" id="IPR036097">
    <property type="entry name" value="HisK_dim/P_sf"/>
</dbReference>
<feature type="domain" description="Histidine kinase" evidence="8">
    <location>
        <begin position="352"/>
        <end position="551"/>
    </location>
</feature>
<dbReference type="InterPro" id="IPR031621">
    <property type="entry name" value="HisKA_7TM"/>
</dbReference>
<dbReference type="GeneID" id="60589283"/>
<keyword evidence="10" id="KW-1185">Reference proteome</keyword>
<accession>A0A7T3FVK5</accession>
<dbReference type="PANTHER" id="PTHR43711:SF1">
    <property type="entry name" value="HISTIDINE KINASE 1"/>
    <property type="match status" value="1"/>
</dbReference>
<organism evidence="9 10">
    <name type="scientific">Halosimplex litoreum</name>
    <dbReference type="NCBI Taxonomy" id="1198301"/>
    <lineage>
        <taxon>Archaea</taxon>
        <taxon>Methanobacteriati</taxon>
        <taxon>Methanobacteriota</taxon>
        <taxon>Stenosarchaea group</taxon>
        <taxon>Halobacteria</taxon>
        <taxon>Halobacteriales</taxon>
        <taxon>Haloarculaceae</taxon>
        <taxon>Halosimplex</taxon>
    </lineage>
</organism>
<dbReference type="Gene3D" id="3.30.450.20">
    <property type="entry name" value="PAS domain"/>
    <property type="match status" value="1"/>
</dbReference>
<evidence type="ECO:0000256" key="6">
    <source>
        <dbReference type="ARBA" id="ARBA00023012"/>
    </source>
</evidence>
<gene>
    <name evidence="9" type="ORF">I7X12_12280</name>
</gene>
<evidence type="ECO:0000256" key="7">
    <source>
        <dbReference type="SAM" id="Phobius"/>
    </source>
</evidence>
<dbReference type="CDD" id="cd00075">
    <property type="entry name" value="HATPase"/>
    <property type="match status" value="1"/>
</dbReference>
<keyword evidence="3" id="KW-0597">Phosphoprotein</keyword>
<dbReference type="RefSeq" id="WP_198060370.1">
    <property type="nucleotide sequence ID" value="NZ_CP065856.1"/>
</dbReference>
<name>A0A7T3FVK5_9EURY</name>
<keyword evidence="4" id="KW-0808">Transferase</keyword>
<dbReference type="OrthoDB" id="8127at2157"/>
<reference evidence="9 10" key="1">
    <citation type="submission" date="2020-12" db="EMBL/GenBank/DDBJ databases">
        <title>Halosimplex halophilum sp. nov. and Halosimplex salinum sp. nov., two new members of the genus Halosimplex.</title>
        <authorList>
            <person name="Cui H.L."/>
        </authorList>
    </citation>
    <scope>NUCLEOTIDE SEQUENCE [LARGE SCALE GENOMIC DNA]</scope>
    <source>
        <strain evidence="9 10">YGH94</strain>
    </source>
</reference>
<feature type="transmembrane region" description="Helical" evidence="7">
    <location>
        <begin position="188"/>
        <end position="209"/>
    </location>
</feature>
<keyword evidence="6" id="KW-0902">Two-component regulatory system</keyword>
<dbReference type="PRINTS" id="PR00344">
    <property type="entry name" value="BCTRLSENSOR"/>
</dbReference>
<evidence type="ECO:0000256" key="4">
    <source>
        <dbReference type="ARBA" id="ARBA00022679"/>
    </source>
</evidence>
<dbReference type="Pfam" id="PF02518">
    <property type="entry name" value="HATPase_c"/>
    <property type="match status" value="1"/>
</dbReference>
<sequence length="576" mass="63701">MLLGYWIYRDHWDKRGAKWFVAMLAIGGAYALCASAQLLVPWLEVKTVLSTVGGFFGLLSYVAFAVFAGKYTETEYHRRPVVKLALVTVPVSYFVFVLVRPIVDLWVTDYWIETEPFRYLAHKPGPGLLFVAVLSYLVGFYNLYRLSIYLLSTSKRATKQLGLLMAGTFSVMLIATASNLGLFPAEHFYHGVYATIPFILFTSLALFRYDFLRVQPVARTAVVEGLDDPVIVLDGDRAVADFNQASTRLWPLLPDAVGEPIADACPDLVDAMWLDDETWDLAVKGDRDELADQITFTVDGTERHFSVNLSTVGGDDESANWVSILLGDVTELERSRWRLEKQNERLDQVASTISHDLRNPINVADGYAELVESLIDEDGLDAGDAETAIEHLHRIRTSHDRMEAIIADILTIAREGKTVDETRQVSLVAAARDAWHNVETEDTTLTIAADRRLQADRSKLLSILENLFRNALDHGPNDVHVTVEATSDGFAVADDGPGIPAEHRDSLFEYGYTTSEEGTGLGLSIVQAMAESHGWTVEHDDGYADGARFVFGNVDAVPLSDSEAASHGDSDPVQHG</sequence>
<feature type="transmembrane region" description="Helical" evidence="7">
    <location>
        <begin position="127"/>
        <end position="151"/>
    </location>
</feature>
<dbReference type="AlphaFoldDB" id="A0A7T3FVK5"/>
<dbReference type="SUPFAM" id="SSF55874">
    <property type="entry name" value="ATPase domain of HSP90 chaperone/DNA topoisomerase II/histidine kinase"/>
    <property type="match status" value="1"/>
</dbReference>
<dbReference type="KEGG" id="hlt:I7X12_12280"/>
<keyword evidence="7" id="KW-1133">Transmembrane helix</keyword>
<keyword evidence="5" id="KW-0418">Kinase</keyword>
<dbReference type="EMBL" id="CP065856">
    <property type="protein sequence ID" value="QPV61540.1"/>
    <property type="molecule type" value="Genomic_DNA"/>
</dbReference>
<dbReference type="SUPFAM" id="SSF55785">
    <property type="entry name" value="PYP-like sensor domain (PAS domain)"/>
    <property type="match status" value="1"/>
</dbReference>
<feature type="transmembrane region" description="Helical" evidence="7">
    <location>
        <begin position="48"/>
        <end position="69"/>
    </location>
</feature>
<comment type="catalytic activity">
    <reaction evidence="1">
        <text>ATP + protein L-histidine = ADP + protein N-phospho-L-histidine.</text>
        <dbReference type="EC" id="2.7.13.3"/>
    </reaction>
</comment>
<dbReference type="InterPro" id="IPR036890">
    <property type="entry name" value="HATPase_C_sf"/>
</dbReference>
<feature type="transmembrane region" description="Helical" evidence="7">
    <location>
        <begin position="163"/>
        <end position="182"/>
    </location>
</feature>
<dbReference type="GO" id="GO:0000155">
    <property type="term" value="F:phosphorelay sensor kinase activity"/>
    <property type="evidence" value="ECO:0007669"/>
    <property type="project" value="InterPro"/>
</dbReference>
<evidence type="ECO:0000259" key="8">
    <source>
        <dbReference type="PROSITE" id="PS50109"/>
    </source>
</evidence>
<dbReference type="InterPro" id="IPR035965">
    <property type="entry name" value="PAS-like_dom_sf"/>
</dbReference>
<keyword evidence="7" id="KW-0472">Membrane</keyword>
<dbReference type="InterPro" id="IPR004358">
    <property type="entry name" value="Sig_transdc_His_kin-like_C"/>
</dbReference>
<dbReference type="SMART" id="SM00387">
    <property type="entry name" value="HATPase_c"/>
    <property type="match status" value="1"/>
</dbReference>
<dbReference type="PROSITE" id="PS50109">
    <property type="entry name" value="HIS_KIN"/>
    <property type="match status" value="1"/>
</dbReference>
<dbReference type="CDD" id="cd00082">
    <property type="entry name" value="HisKA"/>
    <property type="match status" value="1"/>
</dbReference>
<protein>
    <recommendedName>
        <fullName evidence="2">histidine kinase</fullName>
        <ecNumber evidence="2">2.7.13.3</ecNumber>
    </recommendedName>
</protein>
<evidence type="ECO:0000256" key="5">
    <source>
        <dbReference type="ARBA" id="ARBA00022777"/>
    </source>
</evidence>
<dbReference type="Proteomes" id="UP000595001">
    <property type="component" value="Chromosome"/>
</dbReference>
<feature type="transmembrane region" description="Helical" evidence="7">
    <location>
        <begin position="81"/>
        <end position="107"/>
    </location>
</feature>
<keyword evidence="7" id="KW-0812">Transmembrane</keyword>
<dbReference type="InterPro" id="IPR003661">
    <property type="entry name" value="HisK_dim/P_dom"/>
</dbReference>
<dbReference type="EC" id="2.7.13.3" evidence="2"/>
<dbReference type="Pfam" id="PF16927">
    <property type="entry name" value="HisKA_7TM"/>
    <property type="match status" value="1"/>
</dbReference>
<dbReference type="Gene3D" id="1.10.287.130">
    <property type="match status" value="1"/>
</dbReference>
<proteinExistence type="predicted"/>